<dbReference type="InterPro" id="IPR027268">
    <property type="entry name" value="Peptidase_M4/M1_CTD_sf"/>
</dbReference>
<comment type="catalytic activity">
    <reaction evidence="1">
        <text>Release of an N-terminal amino acid, Xaa-|-Yaa- from a peptide, amide or arylamide. Xaa is preferably Ala, but may be most amino acids including Pro (slow action). When a terminal hydrophobic residue is followed by a prolyl residue, the two may be released as an intact Xaa-Pro dipeptide.</text>
        <dbReference type="EC" id="3.4.11.2"/>
    </reaction>
</comment>
<evidence type="ECO:0000256" key="10">
    <source>
        <dbReference type="ARBA" id="ARBA00022833"/>
    </source>
</evidence>
<dbReference type="Pfam" id="PF01433">
    <property type="entry name" value="Peptidase_M1"/>
    <property type="match status" value="1"/>
</dbReference>
<proteinExistence type="inferred from homology"/>
<dbReference type="InterPro" id="IPR001930">
    <property type="entry name" value="Peptidase_M1"/>
</dbReference>
<dbReference type="CDD" id="cd09603">
    <property type="entry name" value="M1_APN_like"/>
    <property type="match status" value="1"/>
</dbReference>
<evidence type="ECO:0000256" key="7">
    <source>
        <dbReference type="ARBA" id="ARBA00022670"/>
    </source>
</evidence>
<dbReference type="PRINTS" id="PR00756">
    <property type="entry name" value="ALADIPTASE"/>
</dbReference>
<dbReference type="GO" id="GO:0016285">
    <property type="term" value="F:alanyl aminopeptidase activity"/>
    <property type="evidence" value="ECO:0007669"/>
    <property type="project" value="UniProtKB-EC"/>
</dbReference>
<dbReference type="PANTHER" id="PTHR11533">
    <property type="entry name" value="PROTEASE M1 ZINC METALLOPROTEASE"/>
    <property type="match status" value="1"/>
</dbReference>
<dbReference type="GO" id="GO:0016020">
    <property type="term" value="C:membrane"/>
    <property type="evidence" value="ECO:0007669"/>
    <property type="project" value="TreeGrafter"/>
</dbReference>
<protein>
    <recommendedName>
        <fullName evidence="5">Aminopeptidase N</fullName>
        <ecNumber evidence="4">3.4.11.2</ecNumber>
    </recommendedName>
</protein>
<evidence type="ECO:0000256" key="9">
    <source>
        <dbReference type="ARBA" id="ARBA00022801"/>
    </source>
</evidence>
<dbReference type="AlphaFoldDB" id="A0AA49JIW2"/>
<dbReference type="GO" id="GO:0005737">
    <property type="term" value="C:cytoplasm"/>
    <property type="evidence" value="ECO:0007669"/>
    <property type="project" value="TreeGrafter"/>
</dbReference>
<evidence type="ECO:0000256" key="1">
    <source>
        <dbReference type="ARBA" id="ARBA00000098"/>
    </source>
</evidence>
<dbReference type="Gene3D" id="2.60.40.1730">
    <property type="entry name" value="tricorn interacting facor f3 domain"/>
    <property type="match status" value="1"/>
</dbReference>
<dbReference type="SUPFAM" id="SSF55486">
    <property type="entry name" value="Metalloproteases ('zincins'), catalytic domain"/>
    <property type="match status" value="1"/>
</dbReference>
<dbReference type="InterPro" id="IPR042097">
    <property type="entry name" value="Aminopeptidase_N-like_N_sf"/>
</dbReference>
<keyword evidence="6" id="KW-0031">Aminopeptidase</keyword>
<dbReference type="EMBL" id="CP120682">
    <property type="protein sequence ID" value="WKN37152.1"/>
    <property type="molecule type" value="Genomic_DNA"/>
</dbReference>
<evidence type="ECO:0000259" key="13">
    <source>
        <dbReference type="Pfam" id="PF01433"/>
    </source>
</evidence>
<feature type="region of interest" description="Disordered" evidence="12">
    <location>
        <begin position="25"/>
        <end position="53"/>
    </location>
</feature>
<evidence type="ECO:0000256" key="3">
    <source>
        <dbReference type="ARBA" id="ARBA00010136"/>
    </source>
</evidence>
<gene>
    <name evidence="15" type="ORF">K4G66_00330</name>
</gene>
<evidence type="ECO:0000256" key="2">
    <source>
        <dbReference type="ARBA" id="ARBA00001947"/>
    </source>
</evidence>
<evidence type="ECO:0000256" key="4">
    <source>
        <dbReference type="ARBA" id="ARBA00012564"/>
    </source>
</evidence>
<comment type="cofactor">
    <cofactor evidence="2">
        <name>Zn(2+)</name>
        <dbReference type="ChEBI" id="CHEBI:29105"/>
    </cofactor>
</comment>
<feature type="compositionally biased region" description="Polar residues" evidence="12">
    <location>
        <begin position="25"/>
        <end position="43"/>
    </location>
</feature>
<evidence type="ECO:0000256" key="6">
    <source>
        <dbReference type="ARBA" id="ARBA00022438"/>
    </source>
</evidence>
<keyword evidence="10" id="KW-0862">Zinc</keyword>
<dbReference type="GO" id="GO:0008270">
    <property type="term" value="F:zinc ion binding"/>
    <property type="evidence" value="ECO:0007669"/>
    <property type="project" value="InterPro"/>
</dbReference>
<reference evidence="15" key="2">
    <citation type="journal article" date="2024" name="Antonie Van Leeuwenhoek">
        <title>Roseihalotalea indica gen. nov., sp. nov., a halophilic Bacteroidetes from mesopelagic Southwest Indian Ocean with higher carbohydrate metabolic potential.</title>
        <authorList>
            <person name="Chen B."/>
            <person name="Zhang M."/>
            <person name="Lin D."/>
            <person name="Ye J."/>
            <person name="Tang K."/>
        </authorList>
    </citation>
    <scope>NUCLEOTIDE SEQUENCE</scope>
    <source>
        <strain evidence="15">TK19036</strain>
    </source>
</reference>
<evidence type="ECO:0000256" key="11">
    <source>
        <dbReference type="ARBA" id="ARBA00023049"/>
    </source>
</evidence>
<dbReference type="GO" id="GO:0006508">
    <property type="term" value="P:proteolysis"/>
    <property type="evidence" value="ECO:0007669"/>
    <property type="project" value="UniProtKB-KW"/>
</dbReference>
<dbReference type="PANTHER" id="PTHR11533:SF174">
    <property type="entry name" value="PUROMYCIN-SENSITIVE AMINOPEPTIDASE-RELATED"/>
    <property type="match status" value="1"/>
</dbReference>
<evidence type="ECO:0000259" key="14">
    <source>
        <dbReference type="Pfam" id="PF17900"/>
    </source>
</evidence>
<organism evidence="15">
    <name type="scientific">Roseihalotalea indica</name>
    <dbReference type="NCBI Taxonomy" id="2867963"/>
    <lineage>
        <taxon>Bacteria</taxon>
        <taxon>Pseudomonadati</taxon>
        <taxon>Bacteroidota</taxon>
        <taxon>Cytophagia</taxon>
        <taxon>Cytophagales</taxon>
        <taxon>Catalimonadaceae</taxon>
        <taxon>Roseihalotalea</taxon>
    </lineage>
</organism>
<dbReference type="Gene3D" id="1.10.390.10">
    <property type="entry name" value="Neutral Protease Domain 2"/>
    <property type="match status" value="1"/>
</dbReference>
<comment type="similarity">
    <text evidence="3">Belongs to the peptidase M1 family.</text>
</comment>
<keyword evidence="7" id="KW-0645">Protease</keyword>
<evidence type="ECO:0000256" key="8">
    <source>
        <dbReference type="ARBA" id="ARBA00022723"/>
    </source>
</evidence>
<name>A0AA49JIW2_9BACT</name>
<feature type="domain" description="Peptidase M1 membrane alanine aminopeptidase" evidence="13">
    <location>
        <begin position="305"/>
        <end position="510"/>
    </location>
</feature>
<evidence type="ECO:0000256" key="12">
    <source>
        <dbReference type="SAM" id="MobiDB-lite"/>
    </source>
</evidence>
<reference evidence="15" key="1">
    <citation type="journal article" date="2023" name="Comput. Struct. Biotechnol. J.">
        <title>Discovery of a novel marine Bacteroidetes with a rich repertoire of carbohydrate-active enzymes.</title>
        <authorList>
            <person name="Chen B."/>
            <person name="Liu G."/>
            <person name="Chen Q."/>
            <person name="Wang H."/>
            <person name="Liu L."/>
            <person name="Tang K."/>
        </authorList>
    </citation>
    <scope>NUCLEOTIDE SEQUENCE</scope>
    <source>
        <strain evidence="15">TK19036</strain>
    </source>
</reference>
<accession>A0AA49JIW2</accession>
<dbReference type="GO" id="GO:0070006">
    <property type="term" value="F:metalloaminopeptidase activity"/>
    <property type="evidence" value="ECO:0007669"/>
    <property type="project" value="TreeGrafter"/>
</dbReference>
<dbReference type="GO" id="GO:0005615">
    <property type="term" value="C:extracellular space"/>
    <property type="evidence" value="ECO:0007669"/>
    <property type="project" value="TreeGrafter"/>
</dbReference>
<keyword evidence="8" id="KW-0479">Metal-binding</keyword>
<dbReference type="SUPFAM" id="SSF63737">
    <property type="entry name" value="Leukotriene A4 hydrolase N-terminal domain"/>
    <property type="match status" value="1"/>
</dbReference>
<dbReference type="InterPro" id="IPR050344">
    <property type="entry name" value="Peptidase_M1_aminopeptidases"/>
</dbReference>
<dbReference type="PROSITE" id="PS51257">
    <property type="entry name" value="PROKAR_LIPOPROTEIN"/>
    <property type="match status" value="1"/>
</dbReference>
<feature type="domain" description="Aminopeptidase N-like N-terminal" evidence="14">
    <location>
        <begin position="71"/>
        <end position="252"/>
    </location>
</feature>
<evidence type="ECO:0000313" key="15">
    <source>
        <dbReference type="EMBL" id="WKN37152.1"/>
    </source>
</evidence>
<dbReference type="GO" id="GO:0042277">
    <property type="term" value="F:peptide binding"/>
    <property type="evidence" value="ECO:0007669"/>
    <property type="project" value="TreeGrafter"/>
</dbReference>
<dbReference type="EC" id="3.4.11.2" evidence="4"/>
<evidence type="ECO:0000256" key="5">
    <source>
        <dbReference type="ARBA" id="ARBA00015611"/>
    </source>
</evidence>
<sequence>MRFFIISLFVSGTLLSACKVNQITASQPSESEMQEAPSDSTAYDTLPEEPATPTVELPYQPSETRLHDLLHTRLEVQFDWEKHHLLGKATLQLKPYFYPQSTLVLDAKGFDIHSVNLLEEEQLSPLTYEYDSASLQINLGQTFTRDQSYWIVIDYTAKPDEFETGGSEAITSDKGLYFIDGENGRSPQIWTQGETEANSRWFPTIDSPNERCTQEMYITVDSRFVTLSNGTLIYSQINEESNQGTDSQTIQMRTDYWKMDQPHAPYLFMMAVGEFAVIEDSWGEMPVNYYVDSAYASYATDIFGHTPEMINFFSEKIGVQYPWPKYSQVVVDEFVSGAMENTTASVFYDALQVDDRELLDNSWDGIIAHELFHHWFGDLVTCESWSNLPLNESFATYAEYLWSEHFYGPQEAEYVHWEQMQNYLSEAEDKQVDLIRFHYANREDMFDRHSYDKGSCVLHMLRNYVGDEAFFTALKNYLGQHAYTSVEIHDLRMAFEEVVGQDLNWFFNQWFLSSGHPVLNVTSKYADGQLRLVIQQQQDLETTPLYQLPVSVDVWVNDVKSRHELWVDEQEQEFTINLSGEPQLVIFDGDAALLAEISHEKSDAEWAYQFRHTNSFLHQFASLQALVNDSAATATPQILEEAMRNDFWVIRKLAINAQEDEITSQDTAKLAQLAMIAQEDTKSLVRADALNALAAADPEKYRDLFLTSMKDSSYSVVGTAIAAYTQTDASDKTTVFNTYRDYSNFNIVMALADYYVTNAISGQYEWFKTKANAVTDETLYYLLNYLAQYLTVMDDQTLTNEGINLLADYARNHPKYYIRLTAYRGLMFFSDNPEVSTILKSIEAGEKDEKLLQLYRSNPY</sequence>
<dbReference type="InterPro" id="IPR014782">
    <property type="entry name" value="Peptidase_M1_dom"/>
</dbReference>
<dbReference type="Pfam" id="PF17900">
    <property type="entry name" value="Peptidase_M1_N"/>
    <property type="match status" value="1"/>
</dbReference>
<keyword evidence="9" id="KW-0378">Hydrolase</keyword>
<keyword evidence="11" id="KW-0482">Metalloprotease</keyword>
<dbReference type="GO" id="GO:0043171">
    <property type="term" value="P:peptide catabolic process"/>
    <property type="evidence" value="ECO:0007669"/>
    <property type="project" value="TreeGrafter"/>
</dbReference>
<dbReference type="InterPro" id="IPR045357">
    <property type="entry name" value="Aminopeptidase_N-like_N"/>
</dbReference>